<dbReference type="InterPro" id="IPR050531">
    <property type="entry name" value="SdhE_FAD_assembly_factor"/>
</dbReference>
<proteinExistence type="inferred from homology"/>
<dbReference type="InterPro" id="IPR036714">
    <property type="entry name" value="SDH_sf"/>
</dbReference>
<comment type="subcellular location">
    <subcellularLocation>
        <location evidence="1">Cytoplasm</location>
    </subcellularLocation>
</comment>
<keyword evidence="4" id="KW-0963">Cytoplasm</keyword>
<dbReference type="SUPFAM" id="SSF109910">
    <property type="entry name" value="YgfY-like"/>
    <property type="match status" value="1"/>
</dbReference>
<dbReference type="PANTHER" id="PTHR39585:SF1">
    <property type="entry name" value="FAD ASSEMBLY FACTOR SDHE"/>
    <property type="match status" value="1"/>
</dbReference>
<comment type="similarity">
    <text evidence="2">Belongs to the SdhE FAD assembly factor family.</text>
</comment>
<evidence type="ECO:0000256" key="2">
    <source>
        <dbReference type="ARBA" id="ARBA00008571"/>
    </source>
</evidence>
<keyword evidence="5" id="KW-0143">Chaperone</keyword>
<protein>
    <recommendedName>
        <fullName evidence="3">FAD assembly factor SdhE</fullName>
    </recommendedName>
</protein>
<organism evidence="6">
    <name type="scientific">uncultured marine bacterium EB0_39H12</name>
    <dbReference type="NCBI Taxonomy" id="415437"/>
    <lineage>
        <taxon>Bacteria</taxon>
        <taxon>environmental samples</taxon>
    </lineage>
</organism>
<evidence type="ECO:0000313" key="6">
    <source>
        <dbReference type="EMBL" id="ABL97645.1"/>
    </source>
</evidence>
<dbReference type="EMBL" id="EF089399">
    <property type="protein sequence ID" value="ABL97645.1"/>
    <property type="molecule type" value="Genomic_DNA"/>
</dbReference>
<evidence type="ECO:0000256" key="3">
    <source>
        <dbReference type="ARBA" id="ARBA00019418"/>
    </source>
</evidence>
<evidence type="ECO:0000256" key="1">
    <source>
        <dbReference type="ARBA" id="ARBA00004496"/>
    </source>
</evidence>
<dbReference type="AlphaFoldDB" id="A4GHT4"/>
<evidence type="ECO:0000256" key="4">
    <source>
        <dbReference type="ARBA" id="ARBA00022490"/>
    </source>
</evidence>
<evidence type="ECO:0000256" key="5">
    <source>
        <dbReference type="ARBA" id="ARBA00023186"/>
    </source>
</evidence>
<dbReference type="GO" id="GO:0005737">
    <property type="term" value="C:cytoplasm"/>
    <property type="evidence" value="ECO:0007669"/>
    <property type="project" value="UniProtKB-SubCell"/>
</dbReference>
<dbReference type="InterPro" id="IPR005631">
    <property type="entry name" value="SDH"/>
</dbReference>
<reference evidence="6" key="1">
    <citation type="journal article" date="2007" name="Environ. Microbiol.">
        <title>Proteorhodopsin photosystem gene clusters exhibit co-evolutionary trends and shared ancestry among diverse marine microbial phyla.</title>
        <authorList>
            <person name="McCarren J."/>
            <person name="Delong E.F."/>
        </authorList>
    </citation>
    <scope>NUCLEOTIDE SEQUENCE</scope>
</reference>
<gene>
    <name evidence="6" type="ORF">MBMO_EB0-39H12.0021</name>
</gene>
<dbReference type="GO" id="GO:0006105">
    <property type="term" value="P:succinate metabolic process"/>
    <property type="evidence" value="ECO:0007669"/>
    <property type="project" value="TreeGrafter"/>
</dbReference>
<dbReference type="PANTHER" id="PTHR39585">
    <property type="entry name" value="FAD ASSEMBLY FACTOR SDHE"/>
    <property type="match status" value="1"/>
</dbReference>
<sequence>MNELEKKILWQCRRGLWELDAIFIPFVENNFAELSNEEIDSFRELLSFEDIDIFDILVNKKPFEDTTLKGIVHKIISYHESRIGDNA</sequence>
<name>A4GHT4_9BACT</name>
<dbReference type="Gene3D" id="1.10.150.250">
    <property type="entry name" value="Flavinator of succinate dehydrogenase"/>
    <property type="match status" value="1"/>
</dbReference>
<accession>A4GHT4</accession>
<dbReference type="Pfam" id="PF03937">
    <property type="entry name" value="Sdh5"/>
    <property type="match status" value="1"/>
</dbReference>